<comment type="caution">
    <text evidence="2">The sequence shown here is derived from an EMBL/GenBank/DDBJ whole genome shotgun (WGS) entry which is preliminary data.</text>
</comment>
<organism evidence="2 3">
    <name type="scientific">Botrytis galanthina</name>
    <dbReference type="NCBI Taxonomy" id="278940"/>
    <lineage>
        <taxon>Eukaryota</taxon>
        <taxon>Fungi</taxon>
        <taxon>Dikarya</taxon>
        <taxon>Ascomycota</taxon>
        <taxon>Pezizomycotina</taxon>
        <taxon>Leotiomycetes</taxon>
        <taxon>Helotiales</taxon>
        <taxon>Sclerotiniaceae</taxon>
        <taxon>Botrytis</taxon>
    </lineage>
</organism>
<reference evidence="2 3" key="1">
    <citation type="submission" date="2017-12" db="EMBL/GenBank/DDBJ databases">
        <title>Comparative genomics of Botrytis spp.</title>
        <authorList>
            <person name="Valero-Jimenez C.A."/>
            <person name="Tapia P."/>
            <person name="Veloso J."/>
            <person name="Silva-Moreno E."/>
            <person name="Staats M."/>
            <person name="Valdes J.H."/>
            <person name="Van Kan J.A.L."/>
        </authorList>
    </citation>
    <scope>NUCLEOTIDE SEQUENCE [LARGE SCALE GENOMIC DNA]</scope>
    <source>
        <strain evidence="2 3">MUCL435</strain>
    </source>
</reference>
<protein>
    <submittedName>
        <fullName evidence="2">Uncharacterized protein</fullName>
    </submittedName>
</protein>
<feature type="coiled-coil region" evidence="1">
    <location>
        <begin position="39"/>
        <end position="94"/>
    </location>
</feature>
<name>A0A4S8R0D0_9HELO</name>
<keyword evidence="1" id="KW-0175">Coiled coil</keyword>
<accession>A0A4S8R0D0</accession>
<dbReference type="AlphaFoldDB" id="A0A4S8R0D0"/>
<proteinExistence type="predicted"/>
<sequence length="199" mass="22934">MNAQQELERVGILGATIAPGNSVTVIHQQNVSPAIFNRIQNLESANIEMKTRRLEQENKLASQASRIQSLESRLQNRQQQLESQAIEIKSLQTEIIDLTALEEAHTITIKRHDQSIKVQKEFIVKKVRPYIISFREDFKSQSIKTNDQERELDKKLALYQSILMENQERELNEKLALYEANLLQKVKKIILAELLGSET</sequence>
<dbReference type="Proteomes" id="UP000308671">
    <property type="component" value="Unassembled WGS sequence"/>
</dbReference>
<evidence type="ECO:0000256" key="1">
    <source>
        <dbReference type="SAM" id="Coils"/>
    </source>
</evidence>
<gene>
    <name evidence="2" type="ORF">BGAL_0311g00160</name>
</gene>
<dbReference type="OrthoDB" id="3533921at2759"/>
<evidence type="ECO:0000313" key="2">
    <source>
        <dbReference type="EMBL" id="THV47429.1"/>
    </source>
</evidence>
<keyword evidence="3" id="KW-1185">Reference proteome</keyword>
<dbReference type="EMBL" id="PQXL01000311">
    <property type="protein sequence ID" value="THV47429.1"/>
    <property type="molecule type" value="Genomic_DNA"/>
</dbReference>
<evidence type="ECO:0000313" key="3">
    <source>
        <dbReference type="Proteomes" id="UP000308671"/>
    </source>
</evidence>